<evidence type="ECO:0000313" key="4">
    <source>
        <dbReference type="Proteomes" id="UP000467148"/>
    </source>
</evidence>
<feature type="region of interest" description="Disordered" evidence="1">
    <location>
        <begin position="1"/>
        <end position="29"/>
    </location>
</feature>
<accession>A0A7I7TE46</accession>
<keyword evidence="2" id="KW-0472">Membrane</keyword>
<keyword evidence="4" id="KW-1185">Reference proteome</keyword>
<evidence type="ECO:0000256" key="1">
    <source>
        <dbReference type="SAM" id="MobiDB-lite"/>
    </source>
</evidence>
<protein>
    <submittedName>
        <fullName evidence="3">Uncharacterized protein</fullName>
    </submittedName>
</protein>
<dbReference type="KEGG" id="mhev:MHEL_52560"/>
<keyword evidence="2" id="KW-1133">Transmembrane helix</keyword>
<sequence>MGVVASALAIPGDGESDVGADGDGDGDGEETAVFGVSVAHAAISALAAVVLTPNSARRRSASRRLSRPST</sequence>
<name>A0A7I7TE46_9MYCO</name>
<dbReference type="EMBL" id="AP022596">
    <property type="protein sequence ID" value="BBY67013.1"/>
    <property type="molecule type" value="Genomic_DNA"/>
</dbReference>
<organism evidence="3 4">
    <name type="scientific">Mycolicibacterium helvum</name>
    <dbReference type="NCBI Taxonomy" id="1534349"/>
    <lineage>
        <taxon>Bacteria</taxon>
        <taxon>Bacillati</taxon>
        <taxon>Actinomycetota</taxon>
        <taxon>Actinomycetes</taxon>
        <taxon>Mycobacteriales</taxon>
        <taxon>Mycobacteriaceae</taxon>
        <taxon>Mycolicibacterium</taxon>
    </lineage>
</organism>
<dbReference type="AlphaFoldDB" id="A0A7I7TE46"/>
<feature type="compositionally biased region" description="Acidic residues" evidence="1">
    <location>
        <begin position="14"/>
        <end position="29"/>
    </location>
</feature>
<feature type="transmembrane region" description="Helical" evidence="2">
    <location>
        <begin position="32"/>
        <end position="54"/>
    </location>
</feature>
<proteinExistence type="predicted"/>
<keyword evidence="2" id="KW-0812">Transmembrane</keyword>
<evidence type="ECO:0000313" key="3">
    <source>
        <dbReference type="EMBL" id="BBY67013.1"/>
    </source>
</evidence>
<dbReference type="Proteomes" id="UP000467148">
    <property type="component" value="Chromosome"/>
</dbReference>
<evidence type="ECO:0000256" key="2">
    <source>
        <dbReference type="SAM" id="Phobius"/>
    </source>
</evidence>
<reference evidence="3 4" key="1">
    <citation type="journal article" date="2019" name="Emerg. Microbes Infect.">
        <title>Comprehensive subspecies identification of 175 nontuberculous mycobacteria species based on 7547 genomic profiles.</title>
        <authorList>
            <person name="Matsumoto Y."/>
            <person name="Kinjo T."/>
            <person name="Motooka D."/>
            <person name="Nabeya D."/>
            <person name="Jung N."/>
            <person name="Uechi K."/>
            <person name="Horii T."/>
            <person name="Iida T."/>
            <person name="Fujita J."/>
            <person name="Nakamura S."/>
        </authorList>
    </citation>
    <scope>NUCLEOTIDE SEQUENCE [LARGE SCALE GENOMIC DNA]</scope>
    <source>
        <strain evidence="3 4">JCM 30396</strain>
    </source>
</reference>
<gene>
    <name evidence="3" type="ORF">MHEL_52560</name>
</gene>